<sequence>MTMNAIVTRQTVEQICAFRDQAIKQFSNAFEKIEEASDAIRQAHKLWEGAAPGKPGYYSNLNQEVESFSNAVSLPDRDIYLRTAKRLIDVTVWTHVIQHTGIENLMDKEAKDQLRSQMRYVPERRGRDGEIINQDEIDRMLPEVTPENVYATLERFQADAEMIFRRGIVNVFSKLDRRFRSHDGFKVGSRMILDYLCNSDGYFSTTSDRADRLSDVERAFRVLEGNADHAGFYGIANKIYRERRNFERARSEHENAYFKVRIFMNGNAHLWFTRKDLVERINKILAEHYGETLGDGMTKEADPLKDVKTTPAKRYGFFPTPDAAAEEVFRKLNTWQSATNDRLRILEPSAGTGQLARRAATVGNDLAEWQREKFKDHRFDHAVDCIEIQPHLAHQLEAEGIYNRVTCADFLTVKPDPSRLYDRVVMNPPFDRERDIDHVMHAFEFLKPEGQLVAIMSAGTEFRETKKSIAFRDLMEKLGAEWSDLPAGSFAESGTYCNTGILVVWKSGKPRRYGRPTWEKL</sequence>
<dbReference type="Pfam" id="PF13708">
    <property type="entry name" value="DUF4942"/>
    <property type="match status" value="1"/>
</dbReference>
<keyword evidence="3" id="KW-1185">Reference proteome</keyword>
<reference evidence="2 3" key="1">
    <citation type="submission" date="2023-07" db="EMBL/GenBank/DDBJ databases">
        <title>Genomic Encyclopedia of Type Strains, Phase IV (KMG-IV): sequencing the most valuable type-strain genomes for metagenomic binning, comparative biology and taxonomic classification.</title>
        <authorList>
            <person name="Goeker M."/>
        </authorList>
    </citation>
    <scope>NUCLEOTIDE SEQUENCE [LARGE SCALE GENOMIC DNA]</scope>
    <source>
        <strain evidence="2 3">DSM 1111</strain>
    </source>
</reference>
<evidence type="ECO:0000259" key="1">
    <source>
        <dbReference type="Pfam" id="PF13708"/>
    </source>
</evidence>
<accession>A0ABU0GAD7</accession>
<dbReference type="Proteomes" id="UP001238496">
    <property type="component" value="Unassembled WGS sequence"/>
</dbReference>
<dbReference type="Gene3D" id="3.40.50.150">
    <property type="entry name" value="Vaccinia Virus protein VP39"/>
    <property type="match status" value="1"/>
</dbReference>
<feature type="domain" description="DUF4942" evidence="1">
    <location>
        <begin position="138"/>
        <end position="291"/>
    </location>
</feature>
<protein>
    <recommendedName>
        <fullName evidence="1">DUF4942 domain-containing protein</fullName>
    </recommendedName>
</protein>
<evidence type="ECO:0000313" key="3">
    <source>
        <dbReference type="Proteomes" id="UP001238496"/>
    </source>
</evidence>
<evidence type="ECO:0000313" key="2">
    <source>
        <dbReference type="EMBL" id="MDQ0422315.1"/>
    </source>
</evidence>
<dbReference type="PRINTS" id="PR00507">
    <property type="entry name" value="N12N6MTFRASE"/>
</dbReference>
<gene>
    <name evidence="2" type="ORF">J2045_003363</name>
</gene>
<dbReference type="CDD" id="cd02440">
    <property type="entry name" value="AdoMet_MTases"/>
    <property type="match status" value="1"/>
</dbReference>
<dbReference type="RefSeq" id="WP_307374759.1">
    <property type="nucleotide sequence ID" value="NZ_JAUSUW010000010.1"/>
</dbReference>
<proteinExistence type="predicted"/>
<comment type="caution">
    <text evidence="2">The sequence shown here is derived from an EMBL/GenBank/DDBJ whole genome shotgun (WGS) entry which is preliminary data.</text>
</comment>
<dbReference type="InterPro" id="IPR031339">
    <property type="entry name" value="DUF4942"/>
</dbReference>
<dbReference type="SUPFAM" id="SSF53335">
    <property type="entry name" value="S-adenosyl-L-methionine-dependent methyltransferases"/>
    <property type="match status" value="1"/>
</dbReference>
<dbReference type="InterPro" id="IPR029063">
    <property type="entry name" value="SAM-dependent_MTases_sf"/>
</dbReference>
<dbReference type="EMBL" id="JAUSUW010000010">
    <property type="protein sequence ID" value="MDQ0422315.1"/>
    <property type="molecule type" value="Genomic_DNA"/>
</dbReference>
<organism evidence="2 3">
    <name type="scientific">Peteryoungia aggregata LMG 23059</name>
    <dbReference type="NCBI Taxonomy" id="1368425"/>
    <lineage>
        <taxon>Bacteria</taxon>
        <taxon>Pseudomonadati</taxon>
        <taxon>Pseudomonadota</taxon>
        <taxon>Alphaproteobacteria</taxon>
        <taxon>Hyphomicrobiales</taxon>
        <taxon>Rhizobiaceae</taxon>
        <taxon>Peteryoungia</taxon>
    </lineage>
</organism>
<name>A0ABU0GAD7_9HYPH</name>